<organism evidence="1 2">
    <name type="scientific">Marinospirillum alkalitolerans</name>
    <dbReference type="NCBI Taxonomy" id="3123374"/>
    <lineage>
        <taxon>Bacteria</taxon>
        <taxon>Pseudomonadati</taxon>
        <taxon>Pseudomonadota</taxon>
        <taxon>Gammaproteobacteria</taxon>
        <taxon>Oceanospirillales</taxon>
        <taxon>Oceanospirillaceae</taxon>
        <taxon>Marinospirillum</taxon>
    </lineage>
</organism>
<gene>
    <name evidence="1" type="ORF">V6U78_06985</name>
</gene>
<proteinExistence type="predicted"/>
<dbReference type="RefSeq" id="WP_405338830.1">
    <property type="nucleotide sequence ID" value="NZ_JBANFI010000004.1"/>
</dbReference>
<dbReference type="EMBL" id="JBANFI010000004">
    <property type="protein sequence ID" value="MFK7160779.1"/>
    <property type="molecule type" value="Genomic_DNA"/>
</dbReference>
<evidence type="ECO:0000313" key="1">
    <source>
        <dbReference type="EMBL" id="MFK7160779.1"/>
    </source>
</evidence>
<accession>A0ABW8PY27</accession>
<name>A0ABW8PY27_9GAMM</name>
<evidence type="ECO:0000313" key="2">
    <source>
        <dbReference type="Proteomes" id="UP001621714"/>
    </source>
</evidence>
<sequence length="106" mass="11848">MLKSLLFLSTPERHWRRLRSAMALLLLLQLTGCANFLSNLVPDVYLVDRHTVMEADAAGAWPDLEARLLYGDLATGPLPLVEQGEGLEQHPDLQLLNAEFPQSTPR</sequence>
<keyword evidence="2" id="KW-1185">Reference proteome</keyword>
<comment type="caution">
    <text evidence="1">The sequence shown here is derived from an EMBL/GenBank/DDBJ whole genome shotgun (WGS) entry which is preliminary data.</text>
</comment>
<dbReference type="Proteomes" id="UP001621714">
    <property type="component" value="Unassembled WGS sequence"/>
</dbReference>
<protein>
    <submittedName>
        <fullName evidence="1">Uncharacterized protein</fullName>
    </submittedName>
</protein>
<reference evidence="1 2" key="1">
    <citation type="submission" date="2024-02" db="EMBL/GenBank/DDBJ databases">
        <title>Marinospirillum sp. MEB 164 isolated from Lonar lake sediment.</title>
        <authorList>
            <person name="Joshi A."/>
            <person name="Thite S."/>
        </authorList>
    </citation>
    <scope>NUCLEOTIDE SEQUENCE [LARGE SCALE GENOMIC DNA]</scope>
    <source>
        <strain evidence="1 2">MEB164</strain>
    </source>
</reference>